<dbReference type="InterPro" id="IPR043129">
    <property type="entry name" value="ATPase_NBD"/>
</dbReference>
<feature type="domain" description="Actin-like protein N-terminal" evidence="1">
    <location>
        <begin position="16"/>
        <end position="189"/>
    </location>
</feature>
<reference evidence="2" key="1">
    <citation type="journal article" date="2014" name="Genome Biol. Evol.">
        <title>Three classes of plasmid (47-63 kb) carry the type B neurotoxin gene cluster of group II Clostridium botulinum.</title>
        <authorList>
            <person name="Carter A.T."/>
            <person name="Austin J.W."/>
            <person name="Weedmark K.A."/>
            <person name="Corbett C."/>
            <person name="Peck M.W."/>
        </authorList>
    </citation>
    <scope>NUCLEOTIDE SEQUENCE</scope>
    <source>
        <strain evidence="2">CDC3875</strain>
        <strain evidence="5">CDC3897</strain>
        <strain evidence="3">CDC5900</strain>
        <strain evidence="4">IFR_05/025</strain>
        <plasmid evidence="4">p05/025</plasmid>
        <plasmid evidence="2">pCDC3875</plasmid>
        <plasmid evidence="5">pCDC3897</plasmid>
        <plasmid evidence="3">pCDC5900</plasmid>
    </source>
</reference>
<dbReference type="SUPFAM" id="SSF53067">
    <property type="entry name" value="Actin-like ATPase domain"/>
    <property type="match status" value="2"/>
</dbReference>
<name>A0A0A0UTJ4_CLOBO</name>
<accession>A0A0A0UTJ4</accession>
<dbReference type="RefSeq" id="WP_243147921.1">
    <property type="nucleotide sequence ID" value="NZ_KJ776578.1"/>
</dbReference>
<dbReference type="EMBL" id="KJ776581">
    <property type="protein sequence ID" value="AIW54775.1"/>
    <property type="molecule type" value="Genomic_DNA"/>
</dbReference>
<geneLocation type="plasmid" evidence="4">
    <name>p05/025</name>
</geneLocation>
<evidence type="ECO:0000313" key="3">
    <source>
        <dbReference type="EMBL" id="AIW54713.1"/>
    </source>
</evidence>
<dbReference type="AlphaFoldDB" id="A0A0A0UTJ4"/>
<dbReference type="EMBL" id="KJ776578">
    <property type="protein sequence ID" value="AIW54593.1"/>
    <property type="molecule type" value="Genomic_DNA"/>
</dbReference>
<dbReference type="InterPro" id="IPR040607">
    <property type="entry name" value="ALP_N"/>
</dbReference>
<dbReference type="EMBL" id="KJ776580">
    <property type="protein sequence ID" value="AIW54713.1"/>
    <property type="molecule type" value="Genomic_DNA"/>
</dbReference>
<organism evidence="2">
    <name type="scientific">Clostridium botulinum</name>
    <dbReference type="NCBI Taxonomy" id="1491"/>
    <lineage>
        <taxon>Bacteria</taxon>
        <taxon>Bacillati</taxon>
        <taxon>Bacillota</taxon>
        <taxon>Clostridia</taxon>
        <taxon>Eubacteriales</taxon>
        <taxon>Clostridiaceae</taxon>
        <taxon>Clostridium</taxon>
    </lineage>
</organism>
<geneLocation type="plasmid" evidence="2">
    <name>pCDC3875</name>
</geneLocation>
<sequence>MGDKKMYKIELVVGNDNGNNEHDIIINGELITQPNVFSKIRKLPNLDEVKKEYVIENIEKNLIVTCEDPNGIYYIGDYALNSGQKIRNIEVGNDNNKIESDIVFVNTLAQLAAYGVSNCLKENIDFDELVQIKVDMTTGLPVSYYNVKNSKEFADKFLSKKHFITVHVGTKSVRVEIEFTFVKVIPEGVTTTFAFKEIDDKIFEEYNTKHLDKKLNKDFFNDETKIMHIAIGEGTTEYPITIGIEFDPNFILGTNNGMGYAIDRSLEEFKQAKGLTKLSRQDYSNIIKNTSHKYNELAMEIIDPYIEEEAEEILSNAKKEIQKANNDVDIVCVYGGGSILMRKYIESKLEKFCERAEIKLLYVPKEFAVKLEAQGLYNFTKGEIFKLLKNNYIKNKKDKKII</sequence>
<dbReference type="EMBL" id="KJ776582">
    <property type="protein sequence ID" value="AIW54842.1"/>
    <property type="molecule type" value="Genomic_DNA"/>
</dbReference>
<dbReference type="Gene3D" id="3.30.420.40">
    <property type="match status" value="2"/>
</dbReference>
<dbReference type="Pfam" id="PF17989">
    <property type="entry name" value="ALP_N"/>
    <property type="match status" value="1"/>
</dbReference>
<geneLocation type="plasmid" evidence="5">
    <name>pCDC3897</name>
</geneLocation>
<evidence type="ECO:0000313" key="5">
    <source>
        <dbReference type="EMBL" id="AIW54842.1"/>
    </source>
</evidence>
<evidence type="ECO:0000313" key="4">
    <source>
        <dbReference type="EMBL" id="AIW54775.1"/>
    </source>
</evidence>
<keyword evidence="2" id="KW-0614">Plasmid</keyword>
<evidence type="ECO:0000313" key="2">
    <source>
        <dbReference type="EMBL" id="AIW54593.1"/>
    </source>
</evidence>
<proteinExistence type="predicted"/>
<geneLocation type="plasmid" evidence="3">
    <name>pCDC5900</name>
</geneLocation>
<dbReference type="CDD" id="cd24023">
    <property type="entry name" value="ASKHA_NBD_ParM_Alp7A-like"/>
    <property type="match status" value="1"/>
</dbReference>
<protein>
    <submittedName>
        <fullName evidence="4">Putative plasmid segregation protein ParM</fullName>
    </submittedName>
</protein>
<evidence type="ECO:0000259" key="1">
    <source>
        <dbReference type="Pfam" id="PF17989"/>
    </source>
</evidence>